<evidence type="ECO:0000259" key="4">
    <source>
        <dbReference type="PROSITE" id="PS50995"/>
    </source>
</evidence>
<sequence length="164" mass="18142">MKPLTARSYKIISENLMKKLEAIDPKKSIKLSRALIEIVWQFGPKGLDGQCCEDLSMPEYLALETSATTNDCPVQHIGNKLNFTKSGATRIVNRLEKKGYIQKIKSYEDARVCCVVPTDKGKSILENVAQGYADRLSAVLSKVPAKQSDNIANALLEMAAALRR</sequence>
<keyword evidence="6" id="KW-1185">Reference proteome</keyword>
<dbReference type="InterPro" id="IPR036390">
    <property type="entry name" value="WH_DNA-bd_sf"/>
</dbReference>
<dbReference type="PANTHER" id="PTHR42756:SF1">
    <property type="entry name" value="TRANSCRIPTIONAL REPRESSOR OF EMRAB OPERON"/>
    <property type="match status" value="1"/>
</dbReference>
<feature type="domain" description="HTH marR-type" evidence="4">
    <location>
        <begin position="28"/>
        <end position="160"/>
    </location>
</feature>
<gene>
    <name evidence="5" type="ordered locus">DP2128</name>
</gene>
<evidence type="ECO:0000256" key="1">
    <source>
        <dbReference type="ARBA" id="ARBA00023015"/>
    </source>
</evidence>
<organism evidence="5 6">
    <name type="scientific">Desulfotalea psychrophila (strain LSv54 / DSM 12343)</name>
    <dbReference type="NCBI Taxonomy" id="177439"/>
    <lineage>
        <taxon>Bacteria</taxon>
        <taxon>Pseudomonadati</taxon>
        <taxon>Thermodesulfobacteriota</taxon>
        <taxon>Desulfobulbia</taxon>
        <taxon>Desulfobulbales</taxon>
        <taxon>Desulfocapsaceae</taxon>
        <taxon>Desulfotalea</taxon>
    </lineage>
</organism>
<keyword evidence="1" id="KW-0805">Transcription regulation</keyword>
<evidence type="ECO:0000256" key="3">
    <source>
        <dbReference type="ARBA" id="ARBA00023163"/>
    </source>
</evidence>
<dbReference type="AlphaFoldDB" id="Q6ALB8"/>
<dbReference type="EMBL" id="CR522870">
    <property type="protein sequence ID" value="CAG36857.1"/>
    <property type="molecule type" value="Genomic_DNA"/>
</dbReference>
<dbReference type="InterPro" id="IPR036388">
    <property type="entry name" value="WH-like_DNA-bd_sf"/>
</dbReference>
<dbReference type="SUPFAM" id="SSF46785">
    <property type="entry name" value="Winged helix' DNA-binding domain"/>
    <property type="match status" value="1"/>
</dbReference>
<dbReference type="STRING" id="177439.DP2128"/>
<dbReference type="Proteomes" id="UP000000602">
    <property type="component" value="Chromosome"/>
</dbReference>
<evidence type="ECO:0000256" key="2">
    <source>
        <dbReference type="ARBA" id="ARBA00023125"/>
    </source>
</evidence>
<dbReference type="HOGENOM" id="CLU_1616365_0_0_7"/>
<dbReference type="GO" id="GO:0003700">
    <property type="term" value="F:DNA-binding transcription factor activity"/>
    <property type="evidence" value="ECO:0007669"/>
    <property type="project" value="InterPro"/>
</dbReference>
<dbReference type="eggNOG" id="COG1846">
    <property type="taxonomic scope" value="Bacteria"/>
</dbReference>
<evidence type="ECO:0000313" key="5">
    <source>
        <dbReference type="EMBL" id="CAG36857.1"/>
    </source>
</evidence>
<protein>
    <recommendedName>
        <fullName evidence="4">HTH marR-type domain-containing protein</fullName>
    </recommendedName>
</protein>
<dbReference type="PRINTS" id="PR00598">
    <property type="entry name" value="HTHMARR"/>
</dbReference>
<dbReference type="Gene3D" id="1.10.10.10">
    <property type="entry name" value="Winged helix-like DNA-binding domain superfamily/Winged helix DNA-binding domain"/>
    <property type="match status" value="1"/>
</dbReference>
<dbReference type="PANTHER" id="PTHR42756">
    <property type="entry name" value="TRANSCRIPTIONAL REGULATOR, MARR"/>
    <property type="match status" value="1"/>
</dbReference>
<evidence type="ECO:0000313" key="6">
    <source>
        <dbReference type="Proteomes" id="UP000000602"/>
    </source>
</evidence>
<name>Q6ALB8_DESPS</name>
<dbReference type="KEGG" id="dps:DP2128"/>
<dbReference type="Pfam" id="PF01047">
    <property type="entry name" value="MarR"/>
    <property type="match status" value="1"/>
</dbReference>
<keyword evidence="2" id="KW-0238">DNA-binding</keyword>
<dbReference type="PROSITE" id="PS50995">
    <property type="entry name" value="HTH_MARR_2"/>
    <property type="match status" value="1"/>
</dbReference>
<dbReference type="InterPro" id="IPR000835">
    <property type="entry name" value="HTH_MarR-typ"/>
</dbReference>
<keyword evidence="3" id="KW-0804">Transcription</keyword>
<accession>Q6ALB8</accession>
<dbReference type="SMART" id="SM00347">
    <property type="entry name" value="HTH_MARR"/>
    <property type="match status" value="1"/>
</dbReference>
<proteinExistence type="predicted"/>
<reference evidence="6" key="1">
    <citation type="journal article" date="2004" name="Environ. Microbiol.">
        <title>The genome of Desulfotalea psychrophila, a sulfate-reducing bacterium from permanently cold Arctic sediments.</title>
        <authorList>
            <person name="Rabus R."/>
            <person name="Ruepp A."/>
            <person name="Frickey T."/>
            <person name="Rattei T."/>
            <person name="Fartmann B."/>
            <person name="Stark M."/>
            <person name="Bauer M."/>
            <person name="Zibat A."/>
            <person name="Lombardot T."/>
            <person name="Becker I."/>
            <person name="Amann J."/>
            <person name="Gellner K."/>
            <person name="Teeling H."/>
            <person name="Leuschner W.D."/>
            <person name="Gloeckner F.-O."/>
            <person name="Lupas A.N."/>
            <person name="Amann R."/>
            <person name="Klenk H.-P."/>
        </authorList>
    </citation>
    <scope>NUCLEOTIDE SEQUENCE [LARGE SCALE GENOMIC DNA]</scope>
    <source>
        <strain evidence="6">DSM 12343 / LSv54</strain>
    </source>
</reference>
<dbReference type="GO" id="GO:0003677">
    <property type="term" value="F:DNA binding"/>
    <property type="evidence" value="ECO:0007669"/>
    <property type="project" value="UniProtKB-KW"/>
</dbReference>